<protein>
    <recommendedName>
        <fullName evidence="7">ATP synthase subunit delta</fullName>
    </recommendedName>
    <alternativeName>
        <fullName evidence="7">ATP synthase F(1) sector subunit delta</fullName>
    </alternativeName>
    <alternativeName>
        <fullName evidence="7">F-type ATPase subunit delta</fullName>
        <shortName evidence="7">F-ATPase subunit delta</shortName>
    </alternativeName>
</protein>
<accession>A0A6I4HWF9</accession>
<keyword evidence="7" id="KW-1003">Cell membrane</keyword>
<keyword evidence="9" id="KW-1185">Reference proteome</keyword>
<dbReference type="GO" id="GO:0046933">
    <property type="term" value="F:proton-transporting ATP synthase activity, rotational mechanism"/>
    <property type="evidence" value="ECO:0007669"/>
    <property type="project" value="UniProtKB-UniRule"/>
</dbReference>
<dbReference type="Proteomes" id="UP000429232">
    <property type="component" value="Chromosome"/>
</dbReference>
<evidence type="ECO:0000256" key="6">
    <source>
        <dbReference type="ARBA" id="ARBA00023310"/>
    </source>
</evidence>
<evidence type="ECO:0000256" key="3">
    <source>
        <dbReference type="ARBA" id="ARBA00022781"/>
    </source>
</evidence>
<dbReference type="AlphaFoldDB" id="A0A6I4HWF9"/>
<dbReference type="Pfam" id="PF00213">
    <property type="entry name" value="OSCP"/>
    <property type="match status" value="1"/>
</dbReference>
<comment type="function">
    <text evidence="7">This protein is part of the stalk that links CF(0) to CF(1). It either transmits conformational changes from CF(0) to CF(1) or is implicated in proton conduction.</text>
</comment>
<dbReference type="GO" id="GO:0005886">
    <property type="term" value="C:plasma membrane"/>
    <property type="evidence" value="ECO:0007669"/>
    <property type="project" value="UniProtKB-SubCell"/>
</dbReference>
<keyword evidence="4 7" id="KW-0406">Ion transport</keyword>
<sequence>MSEITVASRYAKSLIDLAKEQNSLEAVRGDMGLFAQTLRANSELQAVLRNPIISHDKKKKILDAIFTGKVNKATIGFFHIMINKSRSELLYPTSLEFVNQYDVIKNIVRATVVSAVPLSPENRQQVVAEVNHITNGQVELVEKVDPSLIGGFILTVGDRQIDASVSGSLARLKKDFTQEVVNN</sequence>
<gene>
    <name evidence="7 8" type="primary">atpH</name>
    <name evidence="8" type="ORF">GO620_001115</name>
</gene>
<dbReference type="Gene3D" id="1.10.520.20">
    <property type="entry name" value="N-terminal domain of the delta subunit of the F1F0-ATP synthase"/>
    <property type="match status" value="1"/>
</dbReference>
<evidence type="ECO:0000256" key="2">
    <source>
        <dbReference type="ARBA" id="ARBA00022448"/>
    </source>
</evidence>
<keyword evidence="5 7" id="KW-0472">Membrane</keyword>
<keyword evidence="2 7" id="KW-0813">Transport</keyword>
<proteinExistence type="inferred from homology"/>
<organism evidence="8 9">
    <name type="scientific">Mucilaginibacter ginkgonis</name>
    <dbReference type="NCBI Taxonomy" id="2682091"/>
    <lineage>
        <taxon>Bacteria</taxon>
        <taxon>Pseudomonadati</taxon>
        <taxon>Bacteroidota</taxon>
        <taxon>Sphingobacteriia</taxon>
        <taxon>Sphingobacteriales</taxon>
        <taxon>Sphingobacteriaceae</taxon>
        <taxon>Mucilaginibacter</taxon>
    </lineage>
</organism>
<dbReference type="InterPro" id="IPR000711">
    <property type="entry name" value="ATPase_OSCP/dsu"/>
</dbReference>
<keyword evidence="7" id="KW-0139">CF(1)</keyword>
<evidence type="ECO:0000313" key="9">
    <source>
        <dbReference type="Proteomes" id="UP000429232"/>
    </source>
</evidence>
<reference evidence="8 9" key="1">
    <citation type="submission" date="2020-12" db="EMBL/GenBank/DDBJ databases">
        <title>HMF7856_wgs.fasta genome submission.</title>
        <authorList>
            <person name="Kang H."/>
            <person name="Kim H."/>
            <person name="Joh K."/>
        </authorList>
    </citation>
    <scope>NUCLEOTIDE SEQUENCE [LARGE SCALE GENOMIC DNA]</scope>
    <source>
        <strain evidence="8 9">HMF7856</strain>
    </source>
</reference>
<evidence type="ECO:0000256" key="7">
    <source>
        <dbReference type="HAMAP-Rule" id="MF_01416"/>
    </source>
</evidence>
<name>A0A6I4HWF9_9SPHI</name>
<dbReference type="KEGG" id="mgik:GO620_001115"/>
<evidence type="ECO:0000256" key="5">
    <source>
        <dbReference type="ARBA" id="ARBA00023136"/>
    </source>
</evidence>
<dbReference type="SUPFAM" id="SSF47928">
    <property type="entry name" value="N-terminal domain of the delta subunit of the F1F0-ATP synthase"/>
    <property type="match status" value="1"/>
</dbReference>
<dbReference type="HAMAP" id="MF_01416">
    <property type="entry name" value="ATP_synth_delta_bact"/>
    <property type="match status" value="1"/>
</dbReference>
<keyword evidence="6 7" id="KW-0066">ATP synthesis</keyword>
<dbReference type="RefSeq" id="WP_157523168.1">
    <property type="nucleotide sequence ID" value="NZ_CP066775.1"/>
</dbReference>
<dbReference type="PANTHER" id="PTHR11910">
    <property type="entry name" value="ATP SYNTHASE DELTA CHAIN"/>
    <property type="match status" value="1"/>
</dbReference>
<dbReference type="NCBIfam" id="TIGR01145">
    <property type="entry name" value="ATP_synt_delta"/>
    <property type="match status" value="1"/>
</dbReference>
<comment type="function">
    <text evidence="7">F(1)F(0) ATP synthase produces ATP from ADP in the presence of a proton or sodium gradient. F-type ATPases consist of two structural domains, F(1) containing the extramembraneous catalytic core and F(0) containing the membrane proton channel, linked together by a central stalk and a peripheral stalk. During catalysis, ATP synthesis in the catalytic domain of F(1) is coupled via a rotary mechanism of the central stalk subunits to proton translocation.</text>
</comment>
<comment type="similarity">
    <text evidence="7">Belongs to the ATPase delta chain family.</text>
</comment>
<keyword evidence="3 7" id="KW-0375">Hydrogen ion transport</keyword>
<dbReference type="PRINTS" id="PR00125">
    <property type="entry name" value="ATPASEDELTA"/>
</dbReference>
<comment type="subcellular location">
    <subcellularLocation>
        <location evidence="7">Cell membrane</location>
        <topology evidence="7">Peripheral membrane protein</topology>
    </subcellularLocation>
    <subcellularLocation>
        <location evidence="1">Membrane</location>
    </subcellularLocation>
</comment>
<evidence type="ECO:0000256" key="4">
    <source>
        <dbReference type="ARBA" id="ARBA00023065"/>
    </source>
</evidence>
<evidence type="ECO:0000256" key="1">
    <source>
        <dbReference type="ARBA" id="ARBA00004370"/>
    </source>
</evidence>
<dbReference type="GO" id="GO:0045259">
    <property type="term" value="C:proton-transporting ATP synthase complex"/>
    <property type="evidence" value="ECO:0007669"/>
    <property type="project" value="UniProtKB-KW"/>
</dbReference>
<evidence type="ECO:0000313" key="8">
    <source>
        <dbReference type="EMBL" id="QQL50082.1"/>
    </source>
</evidence>
<dbReference type="InterPro" id="IPR026015">
    <property type="entry name" value="ATP_synth_OSCP/delta_N_sf"/>
</dbReference>
<dbReference type="EMBL" id="CP066775">
    <property type="protein sequence ID" value="QQL50082.1"/>
    <property type="molecule type" value="Genomic_DNA"/>
</dbReference>